<dbReference type="Proteomes" id="UP000246806">
    <property type="component" value="Genome"/>
</dbReference>
<sequence>MFRSASVYVTTHVKIWLFIVVKFDLIDSTFAVVPGDPVGNEYDSR</sequence>
<organism evidence="1 2">
    <name type="scientific">Bacillus phage BCP12</name>
    <dbReference type="NCBI Taxonomy" id="1913122"/>
    <lineage>
        <taxon>Viruses</taxon>
        <taxon>Duplodnaviria</taxon>
        <taxon>Heunggongvirae</taxon>
        <taxon>Uroviricota</taxon>
        <taxon>Caudoviricetes</taxon>
        <taxon>Herelleviridae</taxon>
        <taxon>Bastillevirinae</taxon>
        <taxon>Tsarbombavirus</taxon>
        <taxon>Tsarbombavirus BCP78</taxon>
    </lineage>
</organism>
<evidence type="ECO:0000313" key="2">
    <source>
        <dbReference type="Proteomes" id="UP000246806"/>
    </source>
</evidence>
<dbReference type="EMBL" id="KX987999">
    <property type="protein sequence ID" value="AQN32579.1"/>
    <property type="molecule type" value="Genomic_DNA"/>
</dbReference>
<protein>
    <submittedName>
        <fullName evidence="1">Uncharacterized protein</fullName>
    </submittedName>
</protein>
<name>A0A2S0CST3_9CAUD</name>
<reference evidence="1 2" key="1">
    <citation type="submission" date="2016-10" db="EMBL/GenBank/DDBJ databases">
        <title>Complete Genome Sequence of Bacillus Phage BCP12.</title>
        <authorList>
            <person name="Ghosh K."/>
            <person name="Kim K.-P."/>
        </authorList>
    </citation>
    <scope>NUCLEOTIDE SEQUENCE [LARGE SCALE GENOMIC DNA]</scope>
</reference>
<accession>A0A2S0CST3</accession>
<evidence type="ECO:0000313" key="1">
    <source>
        <dbReference type="EMBL" id="AQN32579.1"/>
    </source>
</evidence>
<proteinExistence type="predicted"/>
<gene>
    <name evidence="1" type="ORF">BCP12_167</name>
</gene>